<dbReference type="InterPro" id="IPR028082">
    <property type="entry name" value="Peripla_BP_I"/>
</dbReference>
<evidence type="ECO:0000256" key="5">
    <source>
        <dbReference type="ARBA" id="ARBA00023136"/>
    </source>
</evidence>
<dbReference type="AlphaFoldDB" id="A0A1M4SPD4"/>
<keyword evidence="10" id="KW-1185">Reference proteome</keyword>
<evidence type="ECO:0000256" key="6">
    <source>
        <dbReference type="ARBA" id="ARBA00023288"/>
    </source>
</evidence>
<evidence type="ECO:0000256" key="2">
    <source>
        <dbReference type="ARBA" id="ARBA00008610"/>
    </source>
</evidence>
<dbReference type="Pfam" id="PF02608">
    <property type="entry name" value="Bmp"/>
    <property type="match status" value="1"/>
</dbReference>
<organism evidence="9 10">
    <name type="scientific">Clostridium fallax</name>
    <dbReference type="NCBI Taxonomy" id="1533"/>
    <lineage>
        <taxon>Bacteria</taxon>
        <taxon>Bacillati</taxon>
        <taxon>Bacillota</taxon>
        <taxon>Clostridia</taxon>
        <taxon>Eubacteriales</taxon>
        <taxon>Clostridiaceae</taxon>
        <taxon>Clostridium</taxon>
    </lineage>
</organism>
<dbReference type="EMBL" id="FQVM01000001">
    <property type="protein sequence ID" value="SHE34056.1"/>
    <property type="molecule type" value="Genomic_DNA"/>
</dbReference>
<comment type="similarity">
    <text evidence="2">Belongs to the BMP lipoprotein family.</text>
</comment>
<feature type="chain" id="PRO_5038622521" evidence="7">
    <location>
        <begin position="22"/>
        <end position="359"/>
    </location>
</feature>
<evidence type="ECO:0000256" key="1">
    <source>
        <dbReference type="ARBA" id="ARBA00004193"/>
    </source>
</evidence>
<evidence type="ECO:0000256" key="3">
    <source>
        <dbReference type="ARBA" id="ARBA00022475"/>
    </source>
</evidence>
<dbReference type="Gene3D" id="3.40.50.2300">
    <property type="match status" value="2"/>
</dbReference>
<proteinExistence type="inferred from homology"/>
<keyword evidence="6" id="KW-0449">Lipoprotein</keyword>
<name>A0A1M4SPD4_9CLOT</name>
<dbReference type="PROSITE" id="PS51257">
    <property type="entry name" value="PROKAR_LIPOPROTEIN"/>
    <property type="match status" value="1"/>
</dbReference>
<dbReference type="PANTHER" id="PTHR34296:SF2">
    <property type="entry name" value="ABC TRANSPORTER GUANOSINE-BINDING PROTEIN NUPN"/>
    <property type="match status" value="1"/>
</dbReference>
<dbReference type="InterPro" id="IPR003760">
    <property type="entry name" value="PnrA-like"/>
</dbReference>
<evidence type="ECO:0000313" key="10">
    <source>
        <dbReference type="Proteomes" id="UP000184035"/>
    </source>
</evidence>
<dbReference type="GO" id="GO:0005886">
    <property type="term" value="C:plasma membrane"/>
    <property type="evidence" value="ECO:0007669"/>
    <property type="project" value="UniProtKB-SubCell"/>
</dbReference>
<dbReference type="Proteomes" id="UP000184035">
    <property type="component" value="Unassembled WGS sequence"/>
</dbReference>
<dbReference type="PANTHER" id="PTHR34296">
    <property type="entry name" value="TRANSCRIPTIONAL ACTIVATOR PROTEIN MED"/>
    <property type="match status" value="1"/>
</dbReference>
<evidence type="ECO:0000256" key="7">
    <source>
        <dbReference type="SAM" id="SignalP"/>
    </source>
</evidence>
<feature type="domain" description="ABC transporter substrate-binding protein PnrA-like" evidence="8">
    <location>
        <begin position="44"/>
        <end position="346"/>
    </location>
</feature>
<evidence type="ECO:0000259" key="8">
    <source>
        <dbReference type="Pfam" id="PF02608"/>
    </source>
</evidence>
<reference evidence="9 10" key="1">
    <citation type="submission" date="2016-11" db="EMBL/GenBank/DDBJ databases">
        <authorList>
            <person name="Jaros S."/>
            <person name="Januszkiewicz K."/>
            <person name="Wedrychowicz H."/>
        </authorList>
    </citation>
    <scope>NUCLEOTIDE SEQUENCE [LARGE SCALE GENOMIC DNA]</scope>
    <source>
        <strain evidence="9 10">DSM 2631</strain>
    </source>
</reference>
<comment type="subcellular location">
    <subcellularLocation>
        <location evidence="1">Cell membrane</location>
        <topology evidence="1">Lipid-anchor</topology>
    </subcellularLocation>
</comment>
<gene>
    <name evidence="9" type="ORF">SAMN05443638_101115</name>
</gene>
<keyword evidence="3" id="KW-1003">Cell membrane</keyword>
<sequence length="359" mass="38391">MNKKRLIAALSAVAVIATLFAGCTGSSDSGDKKQDSNKKASDIKVGMATDQGGLGDKSFNDSAYEGLQEIQKEYGIKPTVLQSKQQENYEPNLKNLGKDCDITFAVGAMMKDSAEKVAKDMPDKNFALIDEVSDLPNIKSLTFKEQEGSFLMGVIAGSMTKTNKVGFIGGMDIPTIQRFEAGYAAGVKAVNPAAAEGLINDTTVKYAGNFTDSNKGYELAKALYNDGCDVIFHAAGAVGLGMFKAAKETGNWAIGVDQDQAESVPEYKDVILSSMIKKVDVATYDATKEVIEGTFKAGKGNEMVLGLKEGGVDMALTTKNNTPEDVIKLAEKYKQAIIDGKIKVPDTPEEVKEFKAPQI</sequence>
<keyword evidence="4 7" id="KW-0732">Signal</keyword>
<keyword evidence="5" id="KW-0472">Membrane</keyword>
<protein>
    <submittedName>
        <fullName evidence="9">Nucleoside-binding protein</fullName>
    </submittedName>
</protein>
<dbReference type="RefSeq" id="WP_072892279.1">
    <property type="nucleotide sequence ID" value="NZ_FQVM01000001.1"/>
</dbReference>
<feature type="signal peptide" evidence="7">
    <location>
        <begin position="1"/>
        <end position="21"/>
    </location>
</feature>
<dbReference type="STRING" id="1533.SAMN05443638_101115"/>
<evidence type="ECO:0000313" key="9">
    <source>
        <dbReference type="EMBL" id="SHE34056.1"/>
    </source>
</evidence>
<dbReference type="CDD" id="cd06354">
    <property type="entry name" value="PBP1_PrnA-like"/>
    <property type="match status" value="1"/>
</dbReference>
<dbReference type="OrthoDB" id="9769871at2"/>
<dbReference type="InterPro" id="IPR050957">
    <property type="entry name" value="BMP_lipoprotein"/>
</dbReference>
<evidence type="ECO:0000256" key="4">
    <source>
        <dbReference type="ARBA" id="ARBA00022729"/>
    </source>
</evidence>
<dbReference type="SUPFAM" id="SSF53822">
    <property type="entry name" value="Periplasmic binding protein-like I"/>
    <property type="match status" value="1"/>
</dbReference>
<accession>A0A1M4SPD4</accession>